<organism evidence="1">
    <name type="scientific">Arundo donax</name>
    <name type="common">Giant reed</name>
    <name type="synonym">Donax arundinaceus</name>
    <dbReference type="NCBI Taxonomy" id="35708"/>
    <lineage>
        <taxon>Eukaryota</taxon>
        <taxon>Viridiplantae</taxon>
        <taxon>Streptophyta</taxon>
        <taxon>Embryophyta</taxon>
        <taxon>Tracheophyta</taxon>
        <taxon>Spermatophyta</taxon>
        <taxon>Magnoliopsida</taxon>
        <taxon>Liliopsida</taxon>
        <taxon>Poales</taxon>
        <taxon>Poaceae</taxon>
        <taxon>PACMAD clade</taxon>
        <taxon>Arundinoideae</taxon>
        <taxon>Arundineae</taxon>
        <taxon>Arundo</taxon>
    </lineage>
</organism>
<name>A0A0A8YJZ6_ARUDO</name>
<accession>A0A0A8YJZ6</accession>
<dbReference type="AlphaFoldDB" id="A0A0A8YJZ6"/>
<sequence>MGYKSTVSSFFLAVNTTIERGLFSVL</sequence>
<proteinExistence type="predicted"/>
<dbReference type="EMBL" id="GBRH01271429">
    <property type="protein sequence ID" value="JAD26466.1"/>
    <property type="molecule type" value="Transcribed_RNA"/>
</dbReference>
<reference evidence="1" key="1">
    <citation type="submission" date="2014-09" db="EMBL/GenBank/DDBJ databases">
        <authorList>
            <person name="Magalhaes I.L.F."/>
            <person name="Oliveira U."/>
            <person name="Santos F.R."/>
            <person name="Vidigal T.H.D.A."/>
            <person name="Brescovit A.D."/>
            <person name="Santos A.J."/>
        </authorList>
    </citation>
    <scope>NUCLEOTIDE SEQUENCE</scope>
    <source>
        <tissue evidence="1">Shoot tissue taken approximately 20 cm above the soil surface</tissue>
    </source>
</reference>
<evidence type="ECO:0000313" key="1">
    <source>
        <dbReference type="EMBL" id="JAD26466.1"/>
    </source>
</evidence>
<reference evidence="1" key="2">
    <citation type="journal article" date="2015" name="Data Brief">
        <title>Shoot transcriptome of the giant reed, Arundo donax.</title>
        <authorList>
            <person name="Barrero R.A."/>
            <person name="Guerrero F.D."/>
            <person name="Moolhuijzen P."/>
            <person name="Goolsby J.A."/>
            <person name="Tidwell J."/>
            <person name="Bellgard S.E."/>
            <person name="Bellgard M.I."/>
        </authorList>
    </citation>
    <scope>NUCLEOTIDE SEQUENCE</scope>
    <source>
        <tissue evidence="1">Shoot tissue taken approximately 20 cm above the soil surface</tissue>
    </source>
</reference>
<protein>
    <submittedName>
        <fullName evidence="1">Uncharacterized protein</fullName>
    </submittedName>
</protein>